<dbReference type="Proteomes" id="UP001186944">
    <property type="component" value="Unassembled WGS sequence"/>
</dbReference>
<sequence>MGSRKIYVISPIVITLCIFQQLICVRPYKITVMVPTLPTERLFSLAKIKPAVEIAREKIRTKGLLSENNLNITYVDTEESEVTTPVRAFDIIKNGGQNVFLGPVSDFVLSPVAQYSVHWNVPIVTPGGLSHDYSVNRNKEYKTLTRIGLGFESAVKFLEEYILRKYKWRRILTIYDNMRDGYFRGYNYLLGNAITYYISLTSYETEYVLIPRELLENSHNENGREKLDIFYEKTLKDKIGNDFGADLMQGPGLDTGGEPVAIEYADFGIFPGESVHGRVAPVFAWL</sequence>
<dbReference type="GO" id="GO:0016020">
    <property type="term" value="C:membrane"/>
    <property type="evidence" value="ECO:0007669"/>
    <property type="project" value="UniProtKB-SubCell"/>
</dbReference>
<dbReference type="Pfam" id="PF01094">
    <property type="entry name" value="ANF_receptor"/>
    <property type="match status" value="1"/>
</dbReference>
<dbReference type="InterPro" id="IPR028082">
    <property type="entry name" value="Peripla_BP_I"/>
</dbReference>
<keyword evidence="2 5" id="KW-0812">Transmembrane</keyword>
<dbReference type="EMBL" id="VSWD01000008">
    <property type="protein sequence ID" value="KAK3095819.1"/>
    <property type="molecule type" value="Genomic_DNA"/>
</dbReference>
<dbReference type="Gene3D" id="3.40.50.2300">
    <property type="match status" value="1"/>
</dbReference>
<keyword evidence="3 5" id="KW-1133">Transmembrane helix</keyword>
<evidence type="ECO:0000256" key="3">
    <source>
        <dbReference type="ARBA" id="ARBA00022989"/>
    </source>
</evidence>
<gene>
    <name evidence="7" type="ORF">FSP39_019626</name>
</gene>
<feature type="domain" description="Receptor ligand binding region" evidence="6">
    <location>
        <begin position="49"/>
        <end position="181"/>
    </location>
</feature>
<dbReference type="GO" id="GO:0038023">
    <property type="term" value="F:signaling receptor activity"/>
    <property type="evidence" value="ECO:0007669"/>
    <property type="project" value="TreeGrafter"/>
</dbReference>
<keyword evidence="8" id="KW-1185">Reference proteome</keyword>
<comment type="caution">
    <text evidence="7">The sequence shown here is derived from an EMBL/GenBank/DDBJ whole genome shotgun (WGS) entry which is preliminary data.</text>
</comment>
<evidence type="ECO:0000256" key="5">
    <source>
        <dbReference type="SAM" id="Phobius"/>
    </source>
</evidence>
<organism evidence="7 8">
    <name type="scientific">Pinctada imbricata</name>
    <name type="common">Atlantic pearl-oyster</name>
    <name type="synonym">Pinctada martensii</name>
    <dbReference type="NCBI Taxonomy" id="66713"/>
    <lineage>
        <taxon>Eukaryota</taxon>
        <taxon>Metazoa</taxon>
        <taxon>Spiralia</taxon>
        <taxon>Lophotrochozoa</taxon>
        <taxon>Mollusca</taxon>
        <taxon>Bivalvia</taxon>
        <taxon>Autobranchia</taxon>
        <taxon>Pteriomorphia</taxon>
        <taxon>Pterioida</taxon>
        <taxon>Pterioidea</taxon>
        <taxon>Pteriidae</taxon>
        <taxon>Pinctada</taxon>
    </lineage>
</organism>
<dbReference type="GO" id="GO:0017046">
    <property type="term" value="F:peptide hormone binding"/>
    <property type="evidence" value="ECO:0007669"/>
    <property type="project" value="TreeGrafter"/>
</dbReference>
<evidence type="ECO:0000256" key="4">
    <source>
        <dbReference type="ARBA" id="ARBA00023136"/>
    </source>
</evidence>
<name>A0AA89BZ19_PINIB</name>
<dbReference type="PANTHER" id="PTHR44755:SF11">
    <property type="entry name" value="ATRIAL NATRIURETIC PEPTIDE RECEPTOR 3 ISOFORM X1"/>
    <property type="match status" value="1"/>
</dbReference>
<reference evidence="7" key="1">
    <citation type="submission" date="2019-08" db="EMBL/GenBank/DDBJ databases">
        <title>The improved chromosome-level genome for the pearl oyster Pinctada fucata martensii using PacBio sequencing and Hi-C.</title>
        <authorList>
            <person name="Zheng Z."/>
        </authorList>
    </citation>
    <scope>NUCLEOTIDE SEQUENCE</scope>
    <source>
        <strain evidence="7">ZZ-2019</strain>
        <tissue evidence="7">Adductor muscle</tissue>
    </source>
</reference>
<keyword evidence="4 5" id="KW-0472">Membrane</keyword>
<dbReference type="SUPFAM" id="SSF53822">
    <property type="entry name" value="Periplasmic binding protein-like I"/>
    <property type="match status" value="1"/>
</dbReference>
<dbReference type="InterPro" id="IPR001828">
    <property type="entry name" value="ANF_lig-bd_rcpt"/>
</dbReference>
<evidence type="ECO:0000313" key="7">
    <source>
        <dbReference type="EMBL" id="KAK3095819.1"/>
    </source>
</evidence>
<dbReference type="AlphaFoldDB" id="A0AA89BZ19"/>
<protein>
    <recommendedName>
        <fullName evidence="6">Receptor ligand binding region domain-containing protein</fullName>
    </recommendedName>
</protein>
<dbReference type="PANTHER" id="PTHR44755">
    <property type="entry name" value="NATRIURETIC PEPTIDE RECEPTOR 3-RELATED"/>
    <property type="match status" value="1"/>
</dbReference>
<feature type="transmembrane region" description="Helical" evidence="5">
    <location>
        <begin position="6"/>
        <end position="25"/>
    </location>
</feature>
<proteinExistence type="predicted"/>
<dbReference type="GO" id="GO:0007165">
    <property type="term" value="P:signal transduction"/>
    <property type="evidence" value="ECO:0007669"/>
    <property type="project" value="TreeGrafter"/>
</dbReference>
<evidence type="ECO:0000256" key="2">
    <source>
        <dbReference type="ARBA" id="ARBA00022692"/>
    </source>
</evidence>
<comment type="subcellular location">
    <subcellularLocation>
        <location evidence="1">Membrane</location>
    </subcellularLocation>
</comment>
<evidence type="ECO:0000256" key="1">
    <source>
        <dbReference type="ARBA" id="ARBA00004370"/>
    </source>
</evidence>
<evidence type="ECO:0000313" key="8">
    <source>
        <dbReference type="Proteomes" id="UP001186944"/>
    </source>
</evidence>
<dbReference type="InterPro" id="IPR052612">
    <property type="entry name" value="ANP_Clearance_Receptor"/>
</dbReference>
<accession>A0AA89BZ19</accession>
<evidence type="ECO:0000259" key="6">
    <source>
        <dbReference type="Pfam" id="PF01094"/>
    </source>
</evidence>